<dbReference type="InterPro" id="IPR011066">
    <property type="entry name" value="MscS_channel_C_sf"/>
</dbReference>
<keyword evidence="3" id="KW-1003">Cell membrane</keyword>
<feature type="transmembrane region" description="Helical" evidence="8">
    <location>
        <begin position="329"/>
        <end position="348"/>
    </location>
</feature>
<dbReference type="Pfam" id="PF00924">
    <property type="entry name" value="MS_channel_2nd"/>
    <property type="match status" value="1"/>
</dbReference>
<evidence type="ECO:0000259" key="11">
    <source>
        <dbReference type="Pfam" id="PF21088"/>
    </source>
</evidence>
<feature type="region of interest" description="Disordered" evidence="7">
    <location>
        <begin position="228"/>
        <end position="256"/>
    </location>
</feature>
<keyword evidence="6 8" id="KW-0472">Membrane</keyword>
<comment type="subcellular location">
    <subcellularLocation>
        <location evidence="1">Cell membrane</location>
        <topology evidence="1">Multi-pass membrane protein</topology>
    </subcellularLocation>
</comment>
<keyword evidence="4 8" id="KW-0812">Transmembrane</keyword>
<organism evidence="12 13">
    <name type="scientific">Bordetella genomosp. 11</name>
    <dbReference type="NCBI Taxonomy" id="1416808"/>
    <lineage>
        <taxon>Bacteria</taxon>
        <taxon>Pseudomonadati</taxon>
        <taxon>Pseudomonadota</taxon>
        <taxon>Betaproteobacteria</taxon>
        <taxon>Burkholderiales</taxon>
        <taxon>Alcaligenaceae</taxon>
        <taxon>Bordetella</taxon>
    </lineage>
</organism>
<feature type="compositionally biased region" description="Low complexity" evidence="7">
    <location>
        <begin position="243"/>
        <end position="256"/>
    </location>
</feature>
<feature type="compositionally biased region" description="Low complexity" evidence="7">
    <location>
        <begin position="36"/>
        <end position="47"/>
    </location>
</feature>
<dbReference type="Gene3D" id="3.30.70.100">
    <property type="match status" value="1"/>
</dbReference>
<feature type="transmembrane region" description="Helical" evidence="8">
    <location>
        <begin position="682"/>
        <end position="702"/>
    </location>
</feature>
<dbReference type="Proteomes" id="UP000215767">
    <property type="component" value="Unassembled WGS sequence"/>
</dbReference>
<sequence>MRKSDTCKAALCGVVLFLSVHGPAMAQQGPVPPSSAAATTTTGITPAEARRTADILRNDARRAELIRTLDTIAAAAPAESATPSHTAPATTAAGAPPAVPATPSAATAATQPASAEPDQPATIVPLESDGLTARMLRSLDRWMDNFAAQASEVGSAAKEFPALLAHSRALTTEAGQRLLGLLGLSLLAAFAAGLILEWGLRRALRRPRIALEEHANRPARQHLAGNEAIQTGGGVGPPPAVPTAPAGPATAAADAAQAGLTPPADGVAVIQTHRDGVDHIETVPVGKDNAAGSAAPASAPIPDAAAPREAPVPSGRRDSRHHSRTLRNMPYAIGALLLDLLPVALFFVAANMALRYAAGGHPRVREAVAGFIAAYVALRIVMAVMRLLVSPAGQGLRLLSIGPATAHELITWIRWIAGLALFGVAIADTIPLLGTAPALGMAFLKAVSLLVHLSAVVLILKLRRPVRHALRAAPGAAGPLAVARNWFAEAWAIIAIVLVMGVWVVWAMGVQNGFPKLIHFVLISAAVLVVARLLAILILGSLGRLFSAGREGDRGDDAYPRGAVRLSERYYPWTRGLVSVFLTLCTIVVLFESWGVDALSWFASGSLGRSLASAALTIVIAIIVAIVIWEAAQYAVERRLARWTRLGDNVRAARLRTLLPMLRTALFIVVALIVGLTALNQIGINTTPLLAGASIIGVALGFGSQKLVQDFITGIFLLMENAMRVGDWVTVAGVSGSVEYLSIRTVRLRGGDGALYIVPFSSVSTVSNSNRGIGNAAVRISVAYDTDIDMVVRELKEIGASLRQDANFKDQILNDIEVWGVDSVDGSMVTLVGQMRCSDKGRWGVQREINRRILERFRELGIEIANPRASLLLPTDTSPLAVPTGADAAAPQGGARQGDGAGKGHRP</sequence>
<dbReference type="Pfam" id="PF21088">
    <property type="entry name" value="MS_channel_1st"/>
    <property type="match status" value="1"/>
</dbReference>
<feature type="compositionally biased region" description="Low complexity" evidence="7">
    <location>
        <begin position="76"/>
        <end position="115"/>
    </location>
</feature>
<dbReference type="SUPFAM" id="SSF82689">
    <property type="entry name" value="Mechanosensitive channel protein MscS (YggB), C-terminal domain"/>
    <property type="match status" value="1"/>
</dbReference>
<evidence type="ECO:0000256" key="7">
    <source>
        <dbReference type="SAM" id="MobiDB-lite"/>
    </source>
</evidence>
<dbReference type="InterPro" id="IPR006685">
    <property type="entry name" value="MscS_channel_2nd"/>
</dbReference>
<feature type="transmembrane region" description="Helical" evidence="8">
    <location>
        <begin position="178"/>
        <end position="200"/>
    </location>
</feature>
<dbReference type="GO" id="GO:0005886">
    <property type="term" value="C:plasma membrane"/>
    <property type="evidence" value="ECO:0007669"/>
    <property type="project" value="UniProtKB-SubCell"/>
</dbReference>
<evidence type="ECO:0000256" key="8">
    <source>
        <dbReference type="SAM" id="Phobius"/>
    </source>
</evidence>
<feature type="domain" description="Mechanosensitive ion channel MscS" evidence="10">
    <location>
        <begin position="707"/>
        <end position="770"/>
    </location>
</feature>
<dbReference type="PANTHER" id="PTHR30460">
    <property type="entry name" value="MODERATE CONDUCTANCE MECHANOSENSITIVE CHANNEL YBIO"/>
    <property type="match status" value="1"/>
</dbReference>
<gene>
    <name evidence="12" type="ORF">CAL28_20980</name>
</gene>
<dbReference type="InterPro" id="IPR045276">
    <property type="entry name" value="YbiO_bact"/>
</dbReference>
<keyword evidence="9" id="KW-0732">Signal</keyword>
<feature type="compositionally biased region" description="Low complexity" evidence="7">
    <location>
        <begin position="885"/>
        <end position="894"/>
    </location>
</feature>
<feature type="transmembrane region" description="Helical" evidence="8">
    <location>
        <begin position="611"/>
        <end position="636"/>
    </location>
</feature>
<evidence type="ECO:0000259" key="10">
    <source>
        <dbReference type="Pfam" id="PF00924"/>
    </source>
</evidence>
<evidence type="ECO:0000256" key="9">
    <source>
        <dbReference type="SAM" id="SignalP"/>
    </source>
</evidence>
<dbReference type="Gene3D" id="1.10.287.1260">
    <property type="match status" value="1"/>
</dbReference>
<feature type="transmembrane region" description="Helical" evidence="8">
    <location>
        <begin position="518"/>
        <end position="540"/>
    </location>
</feature>
<evidence type="ECO:0000256" key="6">
    <source>
        <dbReference type="ARBA" id="ARBA00023136"/>
    </source>
</evidence>
<evidence type="ECO:0000256" key="3">
    <source>
        <dbReference type="ARBA" id="ARBA00022475"/>
    </source>
</evidence>
<keyword evidence="13" id="KW-1185">Reference proteome</keyword>
<evidence type="ECO:0000256" key="4">
    <source>
        <dbReference type="ARBA" id="ARBA00022692"/>
    </source>
</evidence>
<dbReference type="InterPro" id="IPR011014">
    <property type="entry name" value="MscS_channel_TM-2"/>
</dbReference>
<feature type="region of interest" description="Disordered" evidence="7">
    <location>
        <begin position="25"/>
        <end position="48"/>
    </location>
</feature>
<dbReference type="PANTHER" id="PTHR30460:SF0">
    <property type="entry name" value="MODERATE CONDUCTANCE MECHANOSENSITIVE CHANNEL YBIO"/>
    <property type="match status" value="1"/>
</dbReference>
<comment type="similarity">
    <text evidence="2">Belongs to the MscS (TC 1.A.23) family.</text>
</comment>
<dbReference type="AlphaFoldDB" id="A0A261UK39"/>
<evidence type="ECO:0008006" key="14">
    <source>
        <dbReference type="Google" id="ProtNLM"/>
    </source>
</evidence>
<feature type="domain" description="Mechanosensitive ion channel transmembrane helices 2/3" evidence="11">
    <location>
        <begin position="665"/>
        <end position="705"/>
    </location>
</feature>
<dbReference type="GO" id="GO:0008381">
    <property type="term" value="F:mechanosensitive monoatomic ion channel activity"/>
    <property type="evidence" value="ECO:0007669"/>
    <property type="project" value="InterPro"/>
</dbReference>
<dbReference type="SUPFAM" id="SSF50182">
    <property type="entry name" value="Sm-like ribonucleoproteins"/>
    <property type="match status" value="1"/>
</dbReference>
<evidence type="ECO:0000313" key="12">
    <source>
        <dbReference type="EMBL" id="OZI61732.1"/>
    </source>
</evidence>
<feature type="transmembrane region" description="Helical" evidence="8">
    <location>
        <begin position="409"/>
        <end position="427"/>
    </location>
</feature>
<comment type="caution">
    <text evidence="12">The sequence shown here is derived from an EMBL/GenBank/DDBJ whole genome shotgun (WGS) entry which is preliminary data.</text>
</comment>
<feature type="region of interest" description="Disordered" evidence="7">
    <location>
        <begin position="76"/>
        <end position="127"/>
    </location>
</feature>
<keyword evidence="5 8" id="KW-1133">Transmembrane helix</keyword>
<dbReference type="RefSeq" id="WP_094843122.1">
    <property type="nucleotide sequence ID" value="NZ_NEVS01000004.1"/>
</dbReference>
<feature type="transmembrane region" description="Helical" evidence="8">
    <location>
        <begin position="368"/>
        <end position="389"/>
    </location>
</feature>
<dbReference type="OrthoDB" id="6500477at2"/>
<feature type="transmembrane region" description="Helical" evidence="8">
    <location>
        <begin position="657"/>
        <end position="676"/>
    </location>
</feature>
<evidence type="ECO:0000256" key="5">
    <source>
        <dbReference type="ARBA" id="ARBA00022989"/>
    </source>
</evidence>
<feature type="chain" id="PRO_5012966791" description="Mechanosensitive ion channel protein" evidence="9">
    <location>
        <begin position="27"/>
        <end position="907"/>
    </location>
</feature>
<dbReference type="EMBL" id="NEVS01000004">
    <property type="protein sequence ID" value="OZI61732.1"/>
    <property type="molecule type" value="Genomic_DNA"/>
</dbReference>
<reference evidence="13" key="1">
    <citation type="submission" date="2017-05" db="EMBL/GenBank/DDBJ databases">
        <title>Complete and WGS of Bordetella genogroups.</title>
        <authorList>
            <person name="Spilker T."/>
            <person name="Lipuma J."/>
        </authorList>
    </citation>
    <scope>NUCLEOTIDE SEQUENCE [LARGE SCALE GENOMIC DNA]</scope>
    <source>
        <strain evidence="13">AU8856</strain>
    </source>
</reference>
<dbReference type="InterPro" id="IPR023408">
    <property type="entry name" value="MscS_beta-dom_sf"/>
</dbReference>
<evidence type="ECO:0000256" key="2">
    <source>
        <dbReference type="ARBA" id="ARBA00008017"/>
    </source>
</evidence>
<dbReference type="Gene3D" id="2.30.30.60">
    <property type="match status" value="1"/>
</dbReference>
<evidence type="ECO:0000256" key="1">
    <source>
        <dbReference type="ARBA" id="ARBA00004651"/>
    </source>
</evidence>
<proteinExistence type="inferred from homology"/>
<feature type="transmembrane region" description="Helical" evidence="8">
    <location>
        <begin position="570"/>
        <end position="591"/>
    </location>
</feature>
<evidence type="ECO:0000313" key="13">
    <source>
        <dbReference type="Proteomes" id="UP000215767"/>
    </source>
</evidence>
<accession>A0A261UK39</accession>
<feature type="transmembrane region" description="Helical" evidence="8">
    <location>
        <begin position="486"/>
        <end position="506"/>
    </location>
</feature>
<protein>
    <recommendedName>
        <fullName evidence="14">Mechanosensitive ion channel protein</fullName>
    </recommendedName>
</protein>
<feature type="compositionally biased region" description="Low complexity" evidence="7">
    <location>
        <begin position="290"/>
        <end position="307"/>
    </location>
</feature>
<name>A0A261UK39_9BORD</name>
<feature type="region of interest" description="Disordered" evidence="7">
    <location>
        <begin position="286"/>
        <end position="323"/>
    </location>
</feature>
<feature type="transmembrane region" description="Helical" evidence="8">
    <location>
        <begin position="439"/>
        <end position="460"/>
    </location>
</feature>
<dbReference type="InterPro" id="IPR049142">
    <property type="entry name" value="MS_channel_1st"/>
</dbReference>
<dbReference type="InterPro" id="IPR010920">
    <property type="entry name" value="LSM_dom_sf"/>
</dbReference>
<feature type="region of interest" description="Disordered" evidence="7">
    <location>
        <begin position="882"/>
        <end position="907"/>
    </location>
</feature>
<dbReference type="SUPFAM" id="SSF82861">
    <property type="entry name" value="Mechanosensitive channel protein MscS (YggB), transmembrane region"/>
    <property type="match status" value="1"/>
</dbReference>
<feature type="signal peptide" evidence="9">
    <location>
        <begin position="1"/>
        <end position="26"/>
    </location>
</feature>